<dbReference type="Pfam" id="PF24300">
    <property type="entry name" value="KWL1"/>
    <property type="match status" value="1"/>
</dbReference>
<dbReference type="AlphaFoldDB" id="A0A2P5WD30"/>
<evidence type="ECO:0000256" key="5">
    <source>
        <dbReference type="SAM" id="MobiDB-lite"/>
    </source>
</evidence>
<evidence type="ECO:0000256" key="2">
    <source>
        <dbReference type="ARBA" id="ARBA00005592"/>
    </source>
</evidence>
<dbReference type="InterPro" id="IPR039271">
    <property type="entry name" value="Kiwellin-like"/>
</dbReference>
<evidence type="ECO:0000313" key="6">
    <source>
        <dbReference type="EMBL" id="PPR88988.1"/>
    </source>
</evidence>
<dbReference type="PANTHER" id="PTHR33191:SF77">
    <property type="entry name" value="RIPENING-RELATED PROTEIN 1"/>
    <property type="match status" value="1"/>
</dbReference>
<evidence type="ECO:0000256" key="4">
    <source>
        <dbReference type="ARBA" id="ARBA00022729"/>
    </source>
</evidence>
<keyword evidence="4" id="KW-0732">Signal</keyword>
<comment type="subcellular location">
    <subcellularLocation>
        <location evidence="1">Secreted</location>
    </subcellularLocation>
</comment>
<comment type="similarity">
    <text evidence="2">Belongs to the kiwellin family.</text>
</comment>
<dbReference type="OrthoDB" id="406505at2759"/>
<protein>
    <submittedName>
        <fullName evidence="6">Uncharacterized protein</fullName>
    </submittedName>
</protein>
<proteinExistence type="inferred from homology"/>
<sequence length="201" mass="22972">MKKQHRRRALVARSKGKPLHQGNATRKMILIVANMTSGWYNNRKRCLNYINIRGNGKSVRAKVVDEWDSTMGYDSDHDYQSSCANNIVDASKAVWKALGVPESNWGQDLRVIFINLLILRKLCNMFLPRVLGEGIIVPDVDGLACFQKPPCVPTSSLNDNSRKQPNQILKAAMTINKEIFFFLFHKDEEESTKERIYKCRG</sequence>
<organism evidence="6 7">
    <name type="scientific">Gossypium barbadense</name>
    <name type="common">Sea Island cotton</name>
    <name type="synonym">Hibiscus barbadensis</name>
    <dbReference type="NCBI Taxonomy" id="3634"/>
    <lineage>
        <taxon>Eukaryota</taxon>
        <taxon>Viridiplantae</taxon>
        <taxon>Streptophyta</taxon>
        <taxon>Embryophyta</taxon>
        <taxon>Tracheophyta</taxon>
        <taxon>Spermatophyta</taxon>
        <taxon>Magnoliopsida</taxon>
        <taxon>eudicotyledons</taxon>
        <taxon>Gunneridae</taxon>
        <taxon>Pentapetalae</taxon>
        <taxon>rosids</taxon>
        <taxon>malvids</taxon>
        <taxon>Malvales</taxon>
        <taxon>Malvaceae</taxon>
        <taxon>Malvoideae</taxon>
        <taxon>Gossypium</taxon>
    </lineage>
</organism>
<dbReference type="EMBL" id="KZ668091">
    <property type="protein sequence ID" value="PPR88988.1"/>
    <property type="molecule type" value="Genomic_DNA"/>
</dbReference>
<dbReference type="GO" id="GO:0005576">
    <property type="term" value="C:extracellular region"/>
    <property type="evidence" value="ECO:0007669"/>
    <property type="project" value="UniProtKB-SubCell"/>
</dbReference>
<evidence type="ECO:0000256" key="1">
    <source>
        <dbReference type="ARBA" id="ARBA00004613"/>
    </source>
</evidence>
<accession>A0A2P5WD30</accession>
<name>A0A2P5WD30_GOSBA</name>
<reference evidence="6 7" key="1">
    <citation type="submission" date="2015-01" db="EMBL/GenBank/DDBJ databases">
        <title>Genome of allotetraploid Gossypium barbadense reveals genomic plasticity and fiber elongation in cotton evolution.</title>
        <authorList>
            <person name="Chen X."/>
            <person name="Liu X."/>
            <person name="Zhao B."/>
            <person name="Zheng H."/>
            <person name="Hu Y."/>
            <person name="Lu G."/>
            <person name="Yang C."/>
            <person name="Chen J."/>
            <person name="Shan C."/>
            <person name="Zhang L."/>
            <person name="Zhou Y."/>
            <person name="Wang L."/>
            <person name="Guo W."/>
            <person name="Bai Y."/>
            <person name="Ruan J."/>
            <person name="Shangguan X."/>
            <person name="Mao Y."/>
            <person name="Jiang J."/>
            <person name="Zhu Y."/>
            <person name="Lei J."/>
            <person name="Kang H."/>
            <person name="Chen S."/>
            <person name="He X."/>
            <person name="Wang R."/>
            <person name="Wang Y."/>
            <person name="Chen J."/>
            <person name="Wang L."/>
            <person name="Yu S."/>
            <person name="Wang B."/>
            <person name="Wei J."/>
            <person name="Song S."/>
            <person name="Lu X."/>
            <person name="Gao Z."/>
            <person name="Gu W."/>
            <person name="Deng X."/>
            <person name="Ma D."/>
            <person name="Wang S."/>
            <person name="Liang W."/>
            <person name="Fang L."/>
            <person name="Cai C."/>
            <person name="Zhu X."/>
            <person name="Zhou B."/>
            <person name="Zhang Y."/>
            <person name="Chen Z."/>
            <person name="Xu S."/>
            <person name="Zhu R."/>
            <person name="Wang S."/>
            <person name="Zhang T."/>
            <person name="Zhao G."/>
        </authorList>
    </citation>
    <scope>NUCLEOTIDE SEQUENCE [LARGE SCALE GENOMIC DNA]</scope>
    <source>
        <strain evidence="7">cv. Xinhai21</strain>
        <tissue evidence="6">Leaf</tissue>
    </source>
</reference>
<evidence type="ECO:0000256" key="3">
    <source>
        <dbReference type="ARBA" id="ARBA00022525"/>
    </source>
</evidence>
<evidence type="ECO:0000313" key="7">
    <source>
        <dbReference type="Proteomes" id="UP000239757"/>
    </source>
</evidence>
<gene>
    <name evidence="6" type="ORF">GOBAR_AA31698</name>
</gene>
<dbReference type="Gene3D" id="2.40.40.10">
    <property type="entry name" value="RlpA-like domain"/>
    <property type="match status" value="1"/>
</dbReference>
<dbReference type="Proteomes" id="UP000239757">
    <property type="component" value="Unassembled WGS sequence"/>
</dbReference>
<feature type="compositionally biased region" description="Basic residues" evidence="5">
    <location>
        <begin position="1"/>
        <end position="18"/>
    </location>
</feature>
<dbReference type="InterPro" id="IPR036908">
    <property type="entry name" value="RlpA-like_sf"/>
</dbReference>
<feature type="region of interest" description="Disordered" evidence="5">
    <location>
        <begin position="1"/>
        <end position="20"/>
    </location>
</feature>
<dbReference type="PANTHER" id="PTHR33191">
    <property type="entry name" value="RIPENING-RELATED PROTEIN 2-RELATED"/>
    <property type="match status" value="1"/>
</dbReference>
<dbReference type="SUPFAM" id="SSF50685">
    <property type="entry name" value="Barwin-like endoglucanases"/>
    <property type="match status" value="1"/>
</dbReference>
<keyword evidence="3" id="KW-0964">Secreted</keyword>